<dbReference type="PANTHER" id="PTHR10582">
    <property type="entry name" value="TRANSIENT RECEPTOR POTENTIAL ION CHANNEL PROTEIN"/>
    <property type="match status" value="1"/>
</dbReference>
<evidence type="ECO:0000313" key="4">
    <source>
        <dbReference type="Proteomes" id="UP000265703"/>
    </source>
</evidence>
<sequence>MIKEHLKTDKHIPRFHDPDRTKSALSRAINLGKTEVVHLLLDYYCRRCEENPISWTITVVPAFASLRTVYPDFALEFTRRISYLPVKDDIIRTDNEENYAYAKLEELDREAEENLWQRFMTWWSKSEKEFDRRVESATELVRIPHKTHPARECVVPLPDFTVYKPTPKSMQKPVETSKFPLMRRIMNYIMYRKYKSPFIEEVLSGRYEMFGEPAIEAIINFKWRKFARLRAFLLLSTYILYAVAFLIGVSTKEDSIIRKVSMIIVLFIGSVYFGMELMQMMGQLGNYLLSPYNLLDLARSVFPMVVAEQYIRGQEPSEGLRGTAMMFVYVNFILQLRIFRNIGVPIFIIFQIFRKVWWVIVILFGMVVAFSHILHILLRNETGSDFNTFSTSLISVYLFLVGEYGPVDNLKERVTIISMIVVFIFVSTIVLLNVLIALMSDVVTETKLSGKQAWLKQKAEIIAEIEMYTFTPGQRKRKDYFPSLIYYFANPDSIKKYEKIDKEDAWKSEEEKDEEEEQLEKVS</sequence>
<dbReference type="PANTHER" id="PTHR10582:SF2">
    <property type="entry name" value="INACTIVE"/>
    <property type="match status" value="1"/>
</dbReference>
<feature type="transmembrane region" description="Helical" evidence="2">
    <location>
        <begin position="327"/>
        <end position="350"/>
    </location>
</feature>
<keyword evidence="2" id="KW-0812">Transmembrane</keyword>
<feature type="transmembrane region" description="Helical" evidence="2">
    <location>
        <begin position="416"/>
        <end position="438"/>
    </location>
</feature>
<keyword evidence="1" id="KW-0677">Repeat</keyword>
<evidence type="ECO:0000313" key="3">
    <source>
        <dbReference type="EMBL" id="RIA84385.1"/>
    </source>
</evidence>
<dbReference type="EMBL" id="QKYT01000497">
    <property type="protein sequence ID" value="RIA84385.1"/>
    <property type="molecule type" value="Genomic_DNA"/>
</dbReference>
<keyword evidence="2" id="KW-1133">Transmembrane helix</keyword>
<dbReference type="InterPro" id="IPR024862">
    <property type="entry name" value="TRPV"/>
</dbReference>
<evidence type="ECO:0000256" key="1">
    <source>
        <dbReference type="ARBA" id="ARBA00022737"/>
    </source>
</evidence>
<reference evidence="3 4" key="1">
    <citation type="submission" date="2018-06" db="EMBL/GenBank/DDBJ databases">
        <title>Comparative genomics reveals the genomic features of Rhizophagus irregularis, R. cerebriforme, R. diaphanum and Gigaspora rosea, and their symbiotic lifestyle signature.</title>
        <authorList>
            <person name="Morin E."/>
            <person name="San Clemente H."/>
            <person name="Chen E.C.H."/>
            <person name="De La Providencia I."/>
            <person name="Hainaut M."/>
            <person name="Kuo A."/>
            <person name="Kohler A."/>
            <person name="Murat C."/>
            <person name="Tang N."/>
            <person name="Roy S."/>
            <person name="Loubradou J."/>
            <person name="Henrissat B."/>
            <person name="Grigoriev I.V."/>
            <person name="Corradi N."/>
            <person name="Roux C."/>
            <person name="Martin F.M."/>
        </authorList>
    </citation>
    <scope>NUCLEOTIDE SEQUENCE [LARGE SCALE GENOMIC DNA]</scope>
    <source>
        <strain evidence="3 4">DAOM 227022</strain>
    </source>
</reference>
<dbReference type="GO" id="GO:0005886">
    <property type="term" value="C:plasma membrane"/>
    <property type="evidence" value="ECO:0007669"/>
    <property type="project" value="TreeGrafter"/>
</dbReference>
<evidence type="ECO:0000256" key="2">
    <source>
        <dbReference type="SAM" id="Phobius"/>
    </source>
</evidence>
<dbReference type="AlphaFoldDB" id="A0A397SJT7"/>
<accession>A0A397SJT7</accession>
<gene>
    <name evidence="3" type="ORF">C1645_417057</name>
</gene>
<dbReference type="Gene3D" id="1.10.287.70">
    <property type="match status" value="1"/>
</dbReference>
<comment type="caution">
    <text evidence="3">The sequence shown here is derived from an EMBL/GenBank/DDBJ whole genome shotgun (WGS) entry which is preliminary data.</text>
</comment>
<dbReference type="OrthoDB" id="2377581at2759"/>
<proteinExistence type="predicted"/>
<feature type="transmembrane region" description="Helical" evidence="2">
    <location>
        <begin position="231"/>
        <end position="250"/>
    </location>
</feature>
<name>A0A397SJT7_9GLOM</name>
<dbReference type="GO" id="GO:0005216">
    <property type="term" value="F:monoatomic ion channel activity"/>
    <property type="evidence" value="ECO:0007669"/>
    <property type="project" value="InterPro"/>
</dbReference>
<dbReference type="GO" id="GO:0098703">
    <property type="term" value="P:calcium ion import across plasma membrane"/>
    <property type="evidence" value="ECO:0007669"/>
    <property type="project" value="TreeGrafter"/>
</dbReference>
<keyword evidence="4" id="KW-1185">Reference proteome</keyword>
<dbReference type="Proteomes" id="UP000265703">
    <property type="component" value="Unassembled WGS sequence"/>
</dbReference>
<feature type="transmembrane region" description="Helical" evidence="2">
    <location>
        <begin position="356"/>
        <end position="374"/>
    </location>
</feature>
<feature type="transmembrane region" description="Helical" evidence="2">
    <location>
        <begin position="386"/>
        <end position="404"/>
    </location>
</feature>
<feature type="transmembrane region" description="Helical" evidence="2">
    <location>
        <begin position="256"/>
        <end position="275"/>
    </location>
</feature>
<protein>
    <submittedName>
        <fullName evidence="3">Uncharacterized protein</fullName>
    </submittedName>
</protein>
<keyword evidence="2" id="KW-0472">Membrane</keyword>
<organism evidence="3 4">
    <name type="scientific">Glomus cerebriforme</name>
    <dbReference type="NCBI Taxonomy" id="658196"/>
    <lineage>
        <taxon>Eukaryota</taxon>
        <taxon>Fungi</taxon>
        <taxon>Fungi incertae sedis</taxon>
        <taxon>Mucoromycota</taxon>
        <taxon>Glomeromycotina</taxon>
        <taxon>Glomeromycetes</taxon>
        <taxon>Glomerales</taxon>
        <taxon>Glomeraceae</taxon>
        <taxon>Glomus</taxon>
    </lineage>
</organism>